<comment type="catalytic activity">
    <reaction evidence="6">
        <text>N-terminal glycyl-[protein] + tetradecanoyl-CoA = N-tetradecanoylglycyl-[protein] + CoA + H(+)</text>
        <dbReference type="Rhea" id="RHEA:15521"/>
        <dbReference type="Rhea" id="RHEA-COMP:12666"/>
        <dbReference type="Rhea" id="RHEA-COMP:12667"/>
        <dbReference type="ChEBI" id="CHEBI:15378"/>
        <dbReference type="ChEBI" id="CHEBI:57287"/>
        <dbReference type="ChEBI" id="CHEBI:57385"/>
        <dbReference type="ChEBI" id="CHEBI:64723"/>
        <dbReference type="ChEBI" id="CHEBI:133050"/>
        <dbReference type="EC" id="2.3.1.97"/>
    </reaction>
</comment>
<dbReference type="RefSeq" id="XP_018297721.1">
    <property type="nucleotide sequence ID" value="XM_018438115.1"/>
</dbReference>
<dbReference type="FunCoup" id="A0A167QH21">
    <property type="interactions" value="782"/>
</dbReference>
<feature type="domain" description="Glycylpeptide N-tetradecanoyltransferase C-terminal" evidence="10">
    <location>
        <begin position="282"/>
        <end position="480"/>
    </location>
</feature>
<dbReference type="InterPro" id="IPR000903">
    <property type="entry name" value="NMT"/>
</dbReference>
<comment type="function">
    <text evidence="6">Adds a myristoyl group to the N-terminal glycine residue of certain cellular proteins.</text>
</comment>
<keyword evidence="4 6" id="KW-0808">Transferase</keyword>
<dbReference type="AlphaFoldDB" id="A0A167QH21"/>
<dbReference type="Pfam" id="PF02799">
    <property type="entry name" value="NMT_C"/>
    <property type="match status" value="1"/>
</dbReference>
<evidence type="ECO:0000313" key="11">
    <source>
        <dbReference type="EMBL" id="OAD79681.1"/>
    </source>
</evidence>
<comment type="similarity">
    <text evidence="1 7">Belongs to the NMT family.</text>
</comment>
<dbReference type="PIRSF" id="PIRSF015892">
    <property type="entry name" value="N-myristl_transf"/>
    <property type="match status" value="1"/>
</dbReference>
<organism evidence="11 12">
    <name type="scientific">Phycomyces blakesleeanus (strain ATCC 8743b / DSM 1359 / FGSC 10004 / NBRC 33097 / NRRL 1555)</name>
    <dbReference type="NCBI Taxonomy" id="763407"/>
    <lineage>
        <taxon>Eukaryota</taxon>
        <taxon>Fungi</taxon>
        <taxon>Fungi incertae sedis</taxon>
        <taxon>Mucoromycota</taxon>
        <taxon>Mucoromycotina</taxon>
        <taxon>Mucoromycetes</taxon>
        <taxon>Mucorales</taxon>
        <taxon>Phycomycetaceae</taxon>
        <taxon>Phycomyces</taxon>
    </lineage>
</organism>
<proteinExistence type="inferred from homology"/>
<dbReference type="InParanoid" id="A0A167QH21"/>
<evidence type="ECO:0000256" key="7">
    <source>
        <dbReference type="RuleBase" id="RU004178"/>
    </source>
</evidence>
<evidence type="ECO:0000256" key="5">
    <source>
        <dbReference type="ARBA" id="ARBA00023315"/>
    </source>
</evidence>
<dbReference type="SUPFAM" id="SSF55729">
    <property type="entry name" value="Acyl-CoA N-acyltransferases (Nat)"/>
    <property type="match status" value="2"/>
</dbReference>
<evidence type="ECO:0000256" key="4">
    <source>
        <dbReference type="ARBA" id="ARBA00022679"/>
    </source>
</evidence>
<dbReference type="PANTHER" id="PTHR11377:SF5">
    <property type="entry name" value="GLYCYLPEPTIDE N-TETRADECANOYLTRANSFERASE"/>
    <property type="match status" value="1"/>
</dbReference>
<dbReference type="GeneID" id="28999021"/>
<dbReference type="STRING" id="763407.A0A167QH21"/>
<keyword evidence="12" id="KW-1185">Reference proteome</keyword>
<evidence type="ECO:0000256" key="2">
    <source>
        <dbReference type="ARBA" id="ARBA00012923"/>
    </source>
</evidence>
<dbReference type="InterPro" id="IPR016181">
    <property type="entry name" value="Acyl_CoA_acyltransferase"/>
</dbReference>
<dbReference type="Gene3D" id="3.40.630.170">
    <property type="match status" value="1"/>
</dbReference>
<keyword evidence="5 6" id="KW-0012">Acyltransferase</keyword>
<gene>
    <name evidence="11" type="ORF">PHYBLDRAFT_179195</name>
</gene>
<dbReference type="FunFam" id="3.40.630.170:FF:000003">
    <property type="entry name" value="Glycylpeptide N-tetradecanoyltransferase"/>
    <property type="match status" value="1"/>
</dbReference>
<reference evidence="12" key="1">
    <citation type="submission" date="2015-06" db="EMBL/GenBank/DDBJ databases">
        <title>Expansion of signal transduction pathways in fungi by whole-genome duplication.</title>
        <authorList>
            <consortium name="DOE Joint Genome Institute"/>
            <person name="Corrochano L.M."/>
            <person name="Kuo A."/>
            <person name="Marcet-Houben M."/>
            <person name="Polaino S."/>
            <person name="Salamov A."/>
            <person name="Villalobos J.M."/>
            <person name="Alvarez M.I."/>
            <person name="Avalos J."/>
            <person name="Benito E.P."/>
            <person name="Benoit I."/>
            <person name="Burger G."/>
            <person name="Camino L.P."/>
            <person name="Canovas D."/>
            <person name="Cerda-Olmedo E."/>
            <person name="Cheng J.-F."/>
            <person name="Dominguez A."/>
            <person name="Elias M."/>
            <person name="Eslava A.P."/>
            <person name="Glaser F."/>
            <person name="Grimwood J."/>
            <person name="Gutierrez G."/>
            <person name="Heitman J."/>
            <person name="Henrissat B."/>
            <person name="Iturriaga E.A."/>
            <person name="Lang B.F."/>
            <person name="Lavin J.L."/>
            <person name="Lee S."/>
            <person name="Li W."/>
            <person name="Lindquist E."/>
            <person name="Lopez-Garcia S."/>
            <person name="Luque E.M."/>
            <person name="Marcos A.T."/>
            <person name="Martin J."/>
            <person name="McCluskey K."/>
            <person name="Medina H.R."/>
            <person name="Miralles-Duran A."/>
            <person name="Miyazaki A."/>
            <person name="Munoz-Torres E."/>
            <person name="Oguiza J.A."/>
            <person name="Ohm R."/>
            <person name="Olmedo M."/>
            <person name="Orejas M."/>
            <person name="Ortiz-Castellanos L."/>
            <person name="Pisabarro A.G."/>
            <person name="Rodriguez-Romero J."/>
            <person name="Ruiz-Herrera J."/>
            <person name="Ruiz-Vazquez R."/>
            <person name="Sanz C."/>
            <person name="Schackwitz W."/>
            <person name="Schmutz J."/>
            <person name="Shahriari M."/>
            <person name="Shelest E."/>
            <person name="Silva-Franco F."/>
            <person name="Soanes D."/>
            <person name="Syed K."/>
            <person name="Tagua V.G."/>
            <person name="Talbot N.J."/>
            <person name="Thon M."/>
            <person name="De vries R.P."/>
            <person name="Wiebenga A."/>
            <person name="Yadav J.S."/>
            <person name="Braun E.L."/>
            <person name="Baker S."/>
            <person name="Garre V."/>
            <person name="Horwitz B."/>
            <person name="Torres-Martinez S."/>
            <person name="Idnurm A."/>
            <person name="Herrera-Estrella A."/>
            <person name="Gabaldon T."/>
            <person name="Grigoriev I.V."/>
        </authorList>
    </citation>
    <scope>NUCLEOTIDE SEQUENCE [LARGE SCALE GENOMIC DNA]</scope>
    <source>
        <strain evidence="12">NRRL 1555(-)</strain>
    </source>
</reference>
<dbReference type="FunFam" id="3.40.630.30:FF:000042">
    <property type="entry name" value="Glycylpeptide N-tetradecanoyltransferase"/>
    <property type="match status" value="1"/>
</dbReference>
<dbReference type="OrthoDB" id="60315at2759"/>
<evidence type="ECO:0000259" key="9">
    <source>
        <dbReference type="Pfam" id="PF01233"/>
    </source>
</evidence>
<dbReference type="PROSITE" id="PS00975">
    <property type="entry name" value="NMT_1"/>
    <property type="match status" value="1"/>
</dbReference>
<dbReference type="PROSITE" id="PS00976">
    <property type="entry name" value="NMT_2"/>
    <property type="match status" value="1"/>
</dbReference>
<sequence length="488" mass="56145">MSKKDEKSPQVDEEELARLTAKVEKLVKKSQTKELQNLVKGKQPASNKPGSSKDEALMREKIQTLMQNLALMEQSGQLKNSNKKEMGDHKFWNTQPVPKHDELVTAIGPIEPSIPVDQVPKNSPTLPKEFEWCEIDMNSEKELKELYELLTMNYVEDDDAQFRFDYSASFLKWALQPPKWRKSWHIGVRVATNKKLVAFISGIPADMRTYNVTQPLVEVNFLCIHKKLRSKRLAPVLIKEITRKSHLEGIFQAVYTAGVVLPKPVGTCRYFHRSLNPKKLVECNFSRIPAKSTLTRMIKHYKVPDVTSTVGLREMKVSDAPEVRVLLNKYLERFDFAVVFETDEDVEHWICPHKDVVWSYVVEDPETHKITDMFSFYSLPSSVINNPKHSTLNAAYMFYYAIDVPESAKKTPADEIKYIRKRLNALIADALTLAKKANFDVVNTLDLMDNSLYVDEQKFGPGDGHLNYYLYNWKCPDVKRQKVGLVML</sequence>
<dbReference type="Pfam" id="PF01233">
    <property type="entry name" value="NMT"/>
    <property type="match status" value="1"/>
</dbReference>
<accession>A0A167QH21</accession>
<evidence type="ECO:0000256" key="8">
    <source>
        <dbReference type="SAM" id="MobiDB-lite"/>
    </source>
</evidence>
<feature type="region of interest" description="Disordered" evidence="8">
    <location>
        <begin position="28"/>
        <end position="54"/>
    </location>
</feature>
<dbReference type="PANTHER" id="PTHR11377">
    <property type="entry name" value="N-MYRISTOYL TRANSFERASE"/>
    <property type="match status" value="1"/>
</dbReference>
<evidence type="ECO:0000256" key="6">
    <source>
        <dbReference type="RuleBase" id="RU000586"/>
    </source>
</evidence>
<dbReference type="InterPro" id="IPR022676">
    <property type="entry name" value="NMT_N"/>
</dbReference>
<evidence type="ECO:0000259" key="10">
    <source>
        <dbReference type="Pfam" id="PF02799"/>
    </source>
</evidence>
<name>A0A167QH21_PHYB8</name>
<dbReference type="EC" id="2.3.1.97" evidence="2 6"/>
<dbReference type="Proteomes" id="UP000077315">
    <property type="component" value="Unassembled WGS sequence"/>
</dbReference>
<dbReference type="GO" id="GO:0005737">
    <property type="term" value="C:cytoplasm"/>
    <property type="evidence" value="ECO:0007669"/>
    <property type="project" value="TreeGrafter"/>
</dbReference>
<evidence type="ECO:0000313" key="12">
    <source>
        <dbReference type="Proteomes" id="UP000077315"/>
    </source>
</evidence>
<evidence type="ECO:0000256" key="1">
    <source>
        <dbReference type="ARBA" id="ARBA00009469"/>
    </source>
</evidence>
<feature type="domain" description="Glycylpeptide N-tetradecanoyltransferase N-terminal" evidence="9">
    <location>
        <begin position="109"/>
        <end position="268"/>
    </location>
</feature>
<dbReference type="InterPro" id="IPR022678">
    <property type="entry name" value="NMT_CS"/>
</dbReference>
<dbReference type="InterPro" id="IPR022677">
    <property type="entry name" value="NMT_C"/>
</dbReference>
<dbReference type="VEuPathDB" id="FungiDB:PHYBLDRAFT_179195"/>
<dbReference type="EMBL" id="KV440972">
    <property type="protein sequence ID" value="OAD79681.1"/>
    <property type="molecule type" value="Genomic_DNA"/>
</dbReference>
<protein>
    <recommendedName>
        <fullName evidence="3 6">Glycylpeptide N-tetradecanoyltransferase</fullName>
        <ecNumber evidence="2 6">2.3.1.97</ecNumber>
    </recommendedName>
</protein>
<evidence type="ECO:0000256" key="3">
    <source>
        <dbReference type="ARBA" id="ARBA00022240"/>
    </source>
</evidence>
<dbReference type="GO" id="GO:0004379">
    <property type="term" value="F:glycylpeptide N-tetradecanoyltransferase activity"/>
    <property type="evidence" value="ECO:0007669"/>
    <property type="project" value="UniProtKB-EC"/>
</dbReference>